<reference evidence="3 4" key="1">
    <citation type="submission" date="2018-05" db="EMBL/GenBank/DDBJ databases">
        <title>Genomic Encyclopedia of Archaeal and Bacterial Type Strains, Phase II (KMG-II): from individual species to whole genera.</title>
        <authorList>
            <person name="Goeker M."/>
        </authorList>
    </citation>
    <scope>NUCLEOTIDE SEQUENCE [LARGE SCALE GENOMIC DNA]</scope>
    <source>
        <strain evidence="3 4">DSM 45184</strain>
    </source>
</reference>
<keyword evidence="4" id="KW-1185">Reference proteome</keyword>
<name>A0A316FFK9_9ACTN</name>
<dbReference type="PANTHER" id="PTHR43794">
    <property type="entry name" value="AMINOHYDROLASE SSNA-RELATED"/>
    <property type="match status" value="1"/>
</dbReference>
<dbReference type="OrthoDB" id="3189065at2"/>
<dbReference type="Gene3D" id="3.20.20.140">
    <property type="entry name" value="Metal-dependent hydrolases"/>
    <property type="match status" value="1"/>
</dbReference>
<dbReference type="Pfam" id="PF01979">
    <property type="entry name" value="Amidohydro_1"/>
    <property type="match status" value="1"/>
</dbReference>
<evidence type="ECO:0000313" key="4">
    <source>
        <dbReference type="Proteomes" id="UP000245697"/>
    </source>
</evidence>
<dbReference type="InterPro" id="IPR050287">
    <property type="entry name" value="MTA/SAH_deaminase"/>
</dbReference>
<dbReference type="Gene3D" id="2.30.40.10">
    <property type="entry name" value="Urease, subunit C, domain 1"/>
    <property type="match status" value="1"/>
</dbReference>
<evidence type="ECO:0000256" key="1">
    <source>
        <dbReference type="ARBA" id="ARBA00022801"/>
    </source>
</evidence>
<dbReference type="RefSeq" id="WP_109593860.1">
    <property type="nucleotide sequence ID" value="NZ_BONA01000042.1"/>
</dbReference>
<dbReference type="InterPro" id="IPR011059">
    <property type="entry name" value="Metal-dep_hydrolase_composite"/>
</dbReference>
<proteinExistence type="predicted"/>
<dbReference type="Proteomes" id="UP000245697">
    <property type="component" value="Unassembled WGS sequence"/>
</dbReference>
<protein>
    <submittedName>
        <fullName evidence="3">Cytosine/adenosine deaminase-related metal-dependent hydrolase</fullName>
    </submittedName>
</protein>
<dbReference type="PANTHER" id="PTHR43794:SF11">
    <property type="entry name" value="AMIDOHYDROLASE-RELATED DOMAIN-CONTAINING PROTEIN"/>
    <property type="match status" value="1"/>
</dbReference>
<dbReference type="InterPro" id="IPR032466">
    <property type="entry name" value="Metal_Hydrolase"/>
</dbReference>
<feature type="domain" description="Amidohydrolase-related" evidence="2">
    <location>
        <begin position="58"/>
        <end position="411"/>
    </location>
</feature>
<dbReference type="SUPFAM" id="SSF51556">
    <property type="entry name" value="Metallo-dependent hydrolases"/>
    <property type="match status" value="1"/>
</dbReference>
<comment type="caution">
    <text evidence="3">The sequence shown here is derived from an EMBL/GenBank/DDBJ whole genome shotgun (WGS) entry which is preliminary data.</text>
</comment>
<gene>
    <name evidence="3" type="ORF">BC793_107331</name>
</gene>
<evidence type="ECO:0000259" key="2">
    <source>
        <dbReference type="Pfam" id="PF01979"/>
    </source>
</evidence>
<dbReference type="AlphaFoldDB" id="A0A316FFK9"/>
<accession>A0A316FFK9</accession>
<sequence>MSVARPVIFRNGLVLTMDDTHAVLPGADVLVIDGRIAAIGHDLTAPDDAEQIDASGGIVMPGMIDTHRHLWQTAMRGYGADWTLTQYFVWYYLESGRHFRPEDIHAGNLLGALEALDAGVTTTVDWSHGLQTPQHADAAVDALEAVPGRFVLAYGNIQQGPWEWSTSDGFRDFHRRRIDGGRLEGFQLAFDITGDPAFPEKAAFETARELGVPVTTHAGVWGATNDDGIRLMYENGFMTPGTVYVHAATLGADSYHRIAATGGSVSVSTESEQSAGQGYPPTWALRRYGIPVSLSMDTSVWWSGDLFTAMRTTLSADRSREHLEAHGRQETVTHHHLRAEQVVDWATRGGARALGLDSRLGALTPGRQADIVLIKNDASPAMFPILHPYGHVAFQAQRGDVHTVVVGGKVVKRDGKLVGVDLAAARTGVGATVAHLRETLGEQAWLRGQNPDLPQAELFDNPYQYTDYAAGSPE</sequence>
<keyword evidence="1 3" id="KW-0378">Hydrolase</keyword>
<dbReference type="NCBIfam" id="NF006056">
    <property type="entry name" value="PRK08204.1"/>
    <property type="match status" value="1"/>
</dbReference>
<dbReference type="EMBL" id="QGGR01000007">
    <property type="protein sequence ID" value="PWK47721.1"/>
    <property type="molecule type" value="Genomic_DNA"/>
</dbReference>
<dbReference type="SUPFAM" id="SSF51338">
    <property type="entry name" value="Composite domain of metallo-dependent hydrolases"/>
    <property type="match status" value="1"/>
</dbReference>
<dbReference type="InterPro" id="IPR006680">
    <property type="entry name" value="Amidohydro-rel"/>
</dbReference>
<dbReference type="GO" id="GO:0016810">
    <property type="term" value="F:hydrolase activity, acting on carbon-nitrogen (but not peptide) bonds"/>
    <property type="evidence" value="ECO:0007669"/>
    <property type="project" value="InterPro"/>
</dbReference>
<evidence type="ECO:0000313" key="3">
    <source>
        <dbReference type="EMBL" id="PWK47721.1"/>
    </source>
</evidence>
<organism evidence="3 4">
    <name type="scientific">Actinoplanes xinjiangensis</name>
    <dbReference type="NCBI Taxonomy" id="512350"/>
    <lineage>
        <taxon>Bacteria</taxon>
        <taxon>Bacillati</taxon>
        <taxon>Actinomycetota</taxon>
        <taxon>Actinomycetes</taxon>
        <taxon>Micromonosporales</taxon>
        <taxon>Micromonosporaceae</taxon>
        <taxon>Actinoplanes</taxon>
    </lineage>
</organism>